<dbReference type="EMBL" id="JBJJXI010000096">
    <property type="protein sequence ID" value="KAL3393659.1"/>
    <property type="molecule type" value="Genomic_DNA"/>
</dbReference>
<evidence type="ECO:0000256" key="1">
    <source>
        <dbReference type="ARBA" id="ARBA00005251"/>
    </source>
</evidence>
<dbReference type="PANTHER" id="PTHR21569:SF1">
    <property type="entry name" value="SMALL RIBOSOMAL SUBUNIT PROTEIN US9M"/>
    <property type="match status" value="1"/>
</dbReference>
<proteinExistence type="inferred from homology"/>
<comment type="similarity">
    <text evidence="1">Belongs to the universal ribosomal protein uS9 family.</text>
</comment>
<dbReference type="AlphaFoldDB" id="A0ABD2WLM1"/>
<comment type="caution">
    <text evidence="4">The sequence shown here is derived from an EMBL/GenBank/DDBJ whole genome shotgun (WGS) entry which is preliminary data.</text>
</comment>
<organism evidence="4 5">
    <name type="scientific">Trichogramma kaykai</name>
    <dbReference type="NCBI Taxonomy" id="54128"/>
    <lineage>
        <taxon>Eukaryota</taxon>
        <taxon>Metazoa</taxon>
        <taxon>Ecdysozoa</taxon>
        <taxon>Arthropoda</taxon>
        <taxon>Hexapoda</taxon>
        <taxon>Insecta</taxon>
        <taxon>Pterygota</taxon>
        <taxon>Neoptera</taxon>
        <taxon>Endopterygota</taxon>
        <taxon>Hymenoptera</taxon>
        <taxon>Apocrita</taxon>
        <taxon>Proctotrupomorpha</taxon>
        <taxon>Chalcidoidea</taxon>
        <taxon>Trichogrammatidae</taxon>
        <taxon>Trichogramma</taxon>
    </lineage>
</organism>
<dbReference type="InterPro" id="IPR014721">
    <property type="entry name" value="Ribsml_uS5_D2-typ_fold_subgr"/>
</dbReference>
<keyword evidence="5" id="KW-1185">Reference proteome</keyword>
<dbReference type="GO" id="GO:0005840">
    <property type="term" value="C:ribosome"/>
    <property type="evidence" value="ECO:0007669"/>
    <property type="project" value="UniProtKB-KW"/>
</dbReference>
<dbReference type="InterPro" id="IPR000754">
    <property type="entry name" value="Ribosomal_uS9"/>
</dbReference>
<evidence type="ECO:0000313" key="5">
    <source>
        <dbReference type="Proteomes" id="UP001627154"/>
    </source>
</evidence>
<dbReference type="Proteomes" id="UP001627154">
    <property type="component" value="Unassembled WGS sequence"/>
</dbReference>
<accession>A0ABD2WLM1</accession>
<protein>
    <recommendedName>
        <fullName evidence="6">Ribosomal protein S9</fullName>
    </recommendedName>
</protein>
<name>A0ABD2WLM1_9HYME</name>
<dbReference type="Gene3D" id="3.30.230.10">
    <property type="match status" value="1"/>
</dbReference>
<evidence type="ECO:0000256" key="2">
    <source>
        <dbReference type="ARBA" id="ARBA00022980"/>
    </source>
</evidence>
<evidence type="ECO:0008006" key="6">
    <source>
        <dbReference type="Google" id="ProtNLM"/>
    </source>
</evidence>
<reference evidence="4 5" key="1">
    <citation type="journal article" date="2024" name="bioRxiv">
        <title>A reference genome for Trichogramma kaykai: A tiny desert-dwelling parasitoid wasp with competing sex-ratio distorters.</title>
        <authorList>
            <person name="Culotta J."/>
            <person name="Lindsey A.R."/>
        </authorList>
    </citation>
    <scope>NUCLEOTIDE SEQUENCE [LARGE SCALE GENOMIC DNA]</scope>
    <source>
        <strain evidence="4 5">KSX58</strain>
    </source>
</reference>
<keyword evidence="3" id="KW-0687">Ribonucleoprotein</keyword>
<dbReference type="PANTHER" id="PTHR21569">
    <property type="entry name" value="RIBOSOMAL PROTEIN S9"/>
    <property type="match status" value="1"/>
</dbReference>
<keyword evidence="2" id="KW-0689">Ribosomal protein</keyword>
<dbReference type="SUPFAM" id="SSF54211">
    <property type="entry name" value="Ribosomal protein S5 domain 2-like"/>
    <property type="match status" value="1"/>
</dbReference>
<gene>
    <name evidence="4" type="ORF">TKK_011926</name>
</gene>
<dbReference type="Pfam" id="PF00380">
    <property type="entry name" value="Ribosomal_S9"/>
    <property type="match status" value="1"/>
</dbReference>
<dbReference type="InterPro" id="IPR020568">
    <property type="entry name" value="Ribosomal_Su5_D2-typ_SF"/>
</dbReference>
<dbReference type="GO" id="GO:1990904">
    <property type="term" value="C:ribonucleoprotein complex"/>
    <property type="evidence" value="ECO:0007669"/>
    <property type="project" value="UniProtKB-KW"/>
</dbReference>
<sequence>MNFFQIIFPLQFTKLMDQVDVEATVRFGGPTGQSGCIRWGIAWALRSFVDRATLEKMRMAGLLTRDWRRRERKKPGQEGARRKFTWKAR</sequence>
<evidence type="ECO:0000313" key="4">
    <source>
        <dbReference type="EMBL" id="KAL3393659.1"/>
    </source>
</evidence>
<evidence type="ECO:0000256" key="3">
    <source>
        <dbReference type="ARBA" id="ARBA00023274"/>
    </source>
</evidence>